<comment type="caution">
    <text evidence="1">The sequence shown here is derived from an EMBL/GenBank/DDBJ whole genome shotgun (WGS) entry which is preliminary data.</text>
</comment>
<keyword evidence="2" id="KW-1185">Reference proteome</keyword>
<organism evidence="1 2">
    <name type="scientific">Trichocladium antarcticum</name>
    <dbReference type="NCBI Taxonomy" id="1450529"/>
    <lineage>
        <taxon>Eukaryota</taxon>
        <taxon>Fungi</taxon>
        <taxon>Dikarya</taxon>
        <taxon>Ascomycota</taxon>
        <taxon>Pezizomycotina</taxon>
        <taxon>Sordariomycetes</taxon>
        <taxon>Sordariomycetidae</taxon>
        <taxon>Sordariales</taxon>
        <taxon>Chaetomiaceae</taxon>
        <taxon>Trichocladium</taxon>
    </lineage>
</organism>
<proteinExistence type="predicted"/>
<evidence type="ECO:0000313" key="1">
    <source>
        <dbReference type="EMBL" id="KAK4138582.1"/>
    </source>
</evidence>
<dbReference type="Proteomes" id="UP001304895">
    <property type="component" value="Unassembled WGS sequence"/>
</dbReference>
<protein>
    <submittedName>
        <fullName evidence="1">Uncharacterized protein</fullName>
    </submittedName>
</protein>
<evidence type="ECO:0000313" key="2">
    <source>
        <dbReference type="Proteomes" id="UP001304895"/>
    </source>
</evidence>
<gene>
    <name evidence="1" type="ORF">BT67DRAFT_437906</name>
</gene>
<sequence length="126" mass="13460">MRHHGAPLARGPVSLVASKPTCLHRNTNRVSGIQVGDFQAADAIVIPAVQSPSRPSFYALPPGLQSGAPWVGGRSPFSHHLKHFGAPNQGPHVHVHGAKNGTEYPVLGVAQHQNPWCLARRLYCGT</sequence>
<reference evidence="1" key="1">
    <citation type="journal article" date="2023" name="Mol. Phylogenet. Evol.">
        <title>Genome-scale phylogeny and comparative genomics of the fungal order Sordariales.</title>
        <authorList>
            <person name="Hensen N."/>
            <person name="Bonometti L."/>
            <person name="Westerberg I."/>
            <person name="Brannstrom I.O."/>
            <person name="Guillou S."/>
            <person name="Cros-Aarteil S."/>
            <person name="Calhoun S."/>
            <person name="Haridas S."/>
            <person name="Kuo A."/>
            <person name="Mondo S."/>
            <person name="Pangilinan J."/>
            <person name="Riley R."/>
            <person name="LaButti K."/>
            <person name="Andreopoulos B."/>
            <person name="Lipzen A."/>
            <person name="Chen C."/>
            <person name="Yan M."/>
            <person name="Daum C."/>
            <person name="Ng V."/>
            <person name="Clum A."/>
            <person name="Steindorff A."/>
            <person name="Ohm R.A."/>
            <person name="Martin F."/>
            <person name="Silar P."/>
            <person name="Natvig D.O."/>
            <person name="Lalanne C."/>
            <person name="Gautier V."/>
            <person name="Ament-Velasquez S.L."/>
            <person name="Kruys A."/>
            <person name="Hutchinson M.I."/>
            <person name="Powell A.J."/>
            <person name="Barry K."/>
            <person name="Miller A.N."/>
            <person name="Grigoriev I.V."/>
            <person name="Debuchy R."/>
            <person name="Gladieux P."/>
            <person name="Hiltunen Thoren M."/>
            <person name="Johannesson H."/>
        </authorList>
    </citation>
    <scope>NUCLEOTIDE SEQUENCE</scope>
    <source>
        <strain evidence="1">CBS 123565</strain>
    </source>
</reference>
<dbReference type="EMBL" id="MU853401">
    <property type="protein sequence ID" value="KAK4138582.1"/>
    <property type="molecule type" value="Genomic_DNA"/>
</dbReference>
<name>A0AAN6USS9_9PEZI</name>
<reference evidence="1" key="2">
    <citation type="submission" date="2023-05" db="EMBL/GenBank/DDBJ databases">
        <authorList>
            <consortium name="Lawrence Berkeley National Laboratory"/>
            <person name="Steindorff A."/>
            <person name="Hensen N."/>
            <person name="Bonometti L."/>
            <person name="Westerberg I."/>
            <person name="Brannstrom I.O."/>
            <person name="Guillou S."/>
            <person name="Cros-Aarteil S."/>
            <person name="Calhoun S."/>
            <person name="Haridas S."/>
            <person name="Kuo A."/>
            <person name="Mondo S."/>
            <person name="Pangilinan J."/>
            <person name="Riley R."/>
            <person name="Labutti K."/>
            <person name="Andreopoulos B."/>
            <person name="Lipzen A."/>
            <person name="Chen C."/>
            <person name="Yanf M."/>
            <person name="Daum C."/>
            <person name="Ng V."/>
            <person name="Clum A."/>
            <person name="Ohm R."/>
            <person name="Martin F."/>
            <person name="Silar P."/>
            <person name="Natvig D."/>
            <person name="Lalanne C."/>
            <person name="Gautier V."/>
            <person name="Ament-Velasquez S.L."/>
            <person name="Kruys A."/>
            <person name="Hutchinson M.I."/>
            <person name="Powell A.J."/>
            <person name="Barry K."/>
            <person name="Miller A.N."/>
            <person name="Grigoriev I.V."/>
            <person name="Debuchy R."/>
            <person name="Gladieux P."/>
            <person name="Thoren M.H."/>
            <person name="Johannesson H."/>
        </authorList>
    </citation>
    <scope>NUCLEOTIDE SEQUENCE</scope>
    <source>
        <strain evidence="1">CBS 123565</strain>
    </source>
</reference>
<dbReference type="AlphaFoldDB" id="A0AAN6USS9"/>
<accession>A0AAN6USS9</accession>